<proteinExistence type="predicted"/>
<organism evidence="1 2">
    <name type="scientific">Suillus fuscotomentosus</name>
    <dbReference type="NCBI Taxonomy" id="1912939"/>
    <lineage>
        <taxon>Eukaryota</taxon>
        <taxon>Fungi</taxon>
        <taxon>Dikarya</taxon>
        <taxon>Basidiomycota</taxon>
        <taxon>Agaricomycotina</taxon>
        <taxon>Agaricomycetes</taxon>
        <taxon>Agaricomycetidae</taxon>
        <taxon>Boletales</taxon>
        <taxon>Suillineae</taxon>
        <taxon>Suillaceae</taxon>
        <taxon>Suillus</taxon>
    </lineage>
</organism>
<dbReference type="GeneID" id="64667746"/>
<protein>
    <submittedName>
        <fullName evidence="1">Uncharacterized protein</fullName>
    </submittedName>
</protein>
<keyword evidence="2" id="KW-1185">Reference proteome</keyword>
<evidence type="ECO:0000313" key="2">
    <source>
        <dbReference type="Proteomes" id="UP001195769"/>
    </source>
</evidence>
<dbReference type="RefSeq" id="XP_041216612.1">
    <property type="nucleotide sequence ID" value="XM_041373448.1"/>
</dbReference>
<dbReference type="Proteomes" id="UP001195769">
    <property type="component" value="Unassembled WGS sequence"/>
</dbReference>
<feature type="non-terminal residue" evidence="1">
    <location>
        <position position="1"/>
    </location>
</feature>
<evidence type="ECO:0000313" key="1">
    <source>
        <dbReference type="EMBL" id="KAG1886400.1"/>
    </source>
</evidence>
<sequence length="786" mass="90733">LERQPHIVKFPLRSAGAIIPDSALADQPHGYDSHRSQLDPSCIWAPFTSQIDYEVARWAKLWGQGSTAFSDLLEIEGVCENLGLSYKNSRELNKIIDTEIPAHRPRFQRKEILVASEAFDMYYRDIIECVKALYGDPTFAQHLIFTPERHYSDEDKTQRLFHDLHTGKWWWRVQNELEQDKPGATVIPILLSSDKTQVTMFRNKAAYPIYMTIGNLPKEIRRRPSYYIGDYPEQVLVTGIKTGECPKCDTPADELGNKDLLFEPRDLGQILDALALVDGDPSQFTKACRQAGIKPIYRPFWQELPHCNIYQAITPDEEMNPYTDILHQLYQGLVKHLIAWLKSAFSEAELDARCKRLPPNHNIRLFMKGISVLSRVSGTKHQQICRFLLGIIIDIRLPNGASPARLIRAVRGLLDFLYLTQYPCHSHQTLELLDDALNHFHDNKSIFIDLGIRSSFNLPKLHSLRHYITMIQLYGTTDNYNTEYTERLHIDLAKDAYRATNHKDEYMQMTLWLERREKMLWHDKFIHWRRFGSNSPIHSLPYFPAPSDLVYHRQHKIAKHPSARRVSFDTLANEYGAPYFQAALARFIAEVNQPALTVRQLEDAACGMIIPFRAVAVFHKVHYNTVHDDGIPNTVTVDSIHVRPQRRDRHKCQVPARFDTALVNMGHGGRLGVEGYRVAQIRVIFSLSAKAKQAVFRDHFAYVEWFTPFSNTPEANHGMYKVSRAFRDGEKQASVIPVRNIRRSVHLIPQFGPVAPREWTSSNVLDQCRTFFVNEFTDRDAYVTLF</sequence>
<comment type="caution">
    <text evidence="1">The sequence shown here is derived from an EMBL/GenBank/DDBJ whole genome shotgun (WGS) entry which is preliminary data.</text>
</comment>
<dbReference type="AlphaFoldDB" id="A0AAD4DNK1"/>
<gene>
    <name evidence="1" type="ORF">F5891DRAFT_900149</name>
</gene>
<feature type="non-terminal residue" evidence="1">
    <location>
        <position position="786"/>
    </location>
</feature>
<dbReference type="InterPro" id="IPR041078">
    <property type="entry name" value="Plavaka"/>
</dbReference>
<reference evidence="1" key="1">
    <citation type="journal article" date="2020" name="New Phytol.">
        <title>Comparative genomics reveals dynamic genome evolution in host specialist ectomycorrhizal fungi.</title>
        <authorList>
            <person name="Lofgren L.A."/>
            <person name="Nguyen N.H."/>
            <person name="Vilgalys R."/>
            <person name="Ruytinx J."/>
            <person name="Liao H.L."/>
            <person name="Branco S."/>
            <person name="Kuo A."/>
            <person name="LaButti K."/>
            <person name="Lipzen A."/>
            <person name="Andreopoulos W."/>
            <person name="Pangilinan J."/>
            <person name="Riley R."/>
            <person name="Hundley H."/>
            <person name="Na H."/>
            <person name="Barry K."/>
            <person name="Grigoriev I.V."/>
            <person name="Stajich J.E."/>
            <person name="Kennedy P.G."/>
        </authorList>
    </citation>
    <scope>NUCLEOTIDE SEQUENCE</scope>
    <source>
        <strain evidence="1">FC203</strain>
    </source>
</reference>
<name>A0AAD4DNK1_9AGAM</name>
<dbReference type="Pfam" id="PF18759">
    <property type="entry name" value="Plavaka"/>
    <property type="match status" value="2"/>
</dbReference>
<dbReference type="EMBL" id="JABBWK010000265">
    <property type="protein sequence ID" value="KAG1886400.1"/>
    <property type="molecule type" value="Genomic_DNA"/>
</dbReference>
<accession>A0AAD4DNK1</accession>